<reference evidence="11" key="1">
    <citation type="submission" date="2018-06" db="EMBL/GenBank/DDBJ databases">
        <authorList>
            <person name="Zhirakovskaya E."/>
        </authorList>
    </citation>
    <scope>NUCLEOTIDE SEQUENCE</scope>
</reference>
<dbReference type="Gene3D" id="1.10.3090.10">
    <property type="entry name" value="cca-adding enzyme, domain 2"/>
    <property type="match status" value="1"/>
</dbReference>
<keyword evidence="1" id="KW-0507">mRNA processing</keyword>
<dbReference type="InterPro" id="IPR043519">
    <property type="entry name" value="NT_sf"/>
</dbReference>
<feature type="region of interest" description="Disordered" evidence="7">
    <location>
        <begin position="415"/>
        <end position="443"/>
    </location>
</feature>
<keyword evidence="4" id="KW-0067">ATP-binding</keyword>
<dbReference type="GO" id="GO:0006397">
    <property type="term" value="P:mRNA processing"/>
    <property type="evidence" value="ECO:0007669"/>
    <property type="project" value="UniProtKB-KW"/>
</dbReference>
<feature type="domain" description="tRNA nucleotidyltransferase/poly(A) polymerase RNA and SrmB- binding" evidence="10">
    <location>
        <begin position="205"/>
        <end position="266"/>
    </location>
</feature>
<feature type="domain" description="Polymerase A arginine-rich C-terminal" evidence="9">
    <location>
        <begin position="321"/>
        <end position="435"/>
    </location>
</feature>
<evidence type="ECO:0000256" key="1">
    <source>
        <dbReference type="ARBA" id="ARBA00022664"/>
    </source>
</evidence>
<evidence type="ECO:0000256" key="4">
    <source>
        <dbReference type="ARBA" id="ARBA00022840"/>
    </source>
</evidence>
<dbReference type="InterPro" id="IPR010206">
    <property type="entry name" value="PolA_pol_I"/>
</dbReference>
<evidence type="ECO:0000259" key="8">
    <source>
        <dbReference type="Pfam" id="PF01743"/>
    </source>
</evidence>
<gene>
    <name evidence="11" type="ORF">MNBD_GAMMA14-454</name>
</gene>
<evidence type="ECO:0000256" key="3">
    <source>
        <dbReference type="ARBA" id="ARBA00022741"/>
    </source>
</evidence>
<accession>A0A3B0YIY1</accession>
<dbReference type="Gene3D" id="3.30.460.10">
    <property type="entry name" value="Beta Polymerase, domain 2"/>
    <property type="match status" value="1"/>
</dbReference>
<proteinExistence type="inferred from homology"/>
<keyword evidence="2 11" id="KW-0808">Transferase</keyword>
<dbReference type="EC" id="2.7.7.19" evidence="11"/>
<protein>
    <submittedName>
        <fullName evidence="11">Poly(A) polymerase</fullName>
        <ecNumber evidence="11">2.7.7.19</ecNumber>
    </submittedName>
</protein>
<keyword evidence="6" id="KW-0804">Transcription</keyword>
<evidence type="ECO:0000256" key="7">
    <source>
        <dbReference type="SAM" id="MobiDB-lite"/>
    </source>
</evidence>
<organism evidence="11">
    <name type="scientific">hydrothermal vent metagenome</name>
    <dbReference type="NCBI Taxonomy" id="652676"/>
    <lineage>
        <taxon>unclassified sequences</taxon>
        <taxon>metagenomes</taxon>
        <taxon>ecological metagenomes</taxon>
    </lineage>
</organism>
<dbReference type="GO" id="GO:0043633">
    <property type="term" value="P:polyadenylation-dependent RNA catabolic process"/>
    <property type="evidence" value="ECO:0007669"/>
    <property type="project" value="InterPro"/>
</dbReference>
<dbReference type="EMBL" id="UOFM01000189">
    <property type="protein sequence ID" value="VAW76700.1"/>
    <property type="molecule type" value="Genomic_DNA"/>
</dbReference>
<dbReference type="HAMAP" id="MF_00957">
    <property type="entry name" value="PolyA_pol"/>
    <property type="match status" value="1"/>
</dbReference>
<dbReference type="GO" id="GO:0005524">
    <property type="term" value="F:ATP binding"/>
    <property type="evidence" value="ECO:0007669"/>
    <property type="project" value="UniProtKB-KW"/>
</dbReference>
<dbReference type="FunFam" id="3.30.460.10:FF:000035">
    <property type="entry name" value="Poly(A) polymerase I"/>
    <property type="match status" value="1"/>
</dbReference>
<dbReference type="CDD" id="cd05398">
    <property type="entry name" value="NT_ClassII-CCAase"/>
    <property type="match status" value="1"/>
</dbReference>
<dbReference type="GO" id="GO:1990817">
    <property type="term" value="F:poly(A) RNA polymerase activity"/>
    <property type="evidence" value="ECO:0007669"/>
    <property type="project" value="UniProtKB-EC"/>
</dbReference>
<keyword evidence="11" id="KW-0548">Nucleotidyltransferase</keyword>
<feature type="domain" description="Poly A polymerase head" evidence="8">
    <location>
        <begin position="48"/>
        <end position="177"/>
    </location>
</feature>
<dbReference type="InterPro" id="IPR052191">
    <property type="entry name" value="tRNA_ntf/polyA_polymerase_I"/>
</dbReference>
<dbReference type="InterPro" id="IPR032828">
    <property type="entry name" value="PolyA_RNA-bd"/>
</dbReference>
<dbReference type="NCBIfam" id="TIGR01942">
    <property type="entry name" value="pcnB"/>
    <property type="match status" value="1"/>
</dbReference>
<evidence type="ECO:0000313" key="11">
    <source>
        <dbReference type="EMBL" id="VAW76700.1"/>
    </source>
</evidence>
<dbReference type="InterPro" id="IPR025866">
    <property type="entry name" value="PolyA_pol_arg_C_dom"/>
</dbReference>
<dbReference type="Pfam" id="PF12626">
    <property type="entry name" value="PolyA_pol_arg_C"/>
    <property type="match status" value="1"/>
</dbReference>
<dbReference type="SUPFAM" id="SSF81301">
    <property type="entry name" value="Nucleotidyltransferase"/>
    <property type="match status" value="1"/>
</dbReference>
<feature type="compositionally biased region" description="Basic residues" evidence="7">
    <location>
        <begin position="425"/>
        <end position="437"/>
    </location>
</feature>
<evidence type="ECO:0000259" key="9">
    <source>
        <dbReference type="Pfam" id="PF12626"/>
    </source>
</evidence>
<dbReference type="Pfam" id="PF01743">
    <property type="entry name" value="PolyA_pol"/>
    <property type="match status" value="1"/>
</dbReference>
<dbReference type="AlphaFoldDB" id="A0A3B0YIY1"/>
<evidence type="ECO:0000256" key="6">
    <source>
        <dbReference type="ARBA" id="ARBA00023163"/>
    </source>
</evidence>
<dbReference type="PANTHER" id="PTHR43051:SF1">
    <property type="entry name" value="POLYNUCLEOTIDE ADENYLYLTRANSFERASE FAMILY PROTEIN"/>
    <property type="match status" value="1"/>
</dbReference>
<keyword evidence="3" id="KW-0547">Nucleotide-binding</keyword>
<dbReference type="SUPFAM" id="SSF81891">
    <property type="entry name" value="Poly A polymerase C-terminal region-like"/>
    <property type="match status" value="1"/>
</dbReference>
<dbReference type="PANTHER" id="PTHR43051">
    <property type="entry name" value="POLYNUCLEOTIDE ADENYLYLTRANSFERASE FAMILY PROTEIN"/>
    <property type="match status" value="1"/>
</dbReference>
<sequence>MNNQGDIAPDSSQPVTIPRPEHAISRANISSATLKVLYGLKEAGYQSFLVGGGVRDLLLGREPKDFDVSTDATPEEIRRLFRSCRLIGRRFRLAHVRFGREVIEVATFRARHDEQSDEDNDSAHSEEGRILRDNVFGSLEEDAWRRDFTINALYYDIKDFSVVDYVGGLNDLKSGTLKLIGDPEQRYREDPVRMLRAVRFAAKLGFRVHPDTEEPMHDLGVLLDDIPSARLFEEVLKLFLGGCALATFELLRHYNLFQYLFPMTDEVLSHEEEGFPITFVARALENTDRRLAEDKPVTPAFLYAALLWEPVRLRTQELIDQGASPLEAAQIAGNEITAAQVQATSLPKRFSFPMREIWLLQQRLEKRRGKAPYRMLEHPRFRAAYDFLLLRAEVGEAPVELAEWWTDFQQLNPVDQAKKVEPAPTRKRRRRRRKKKPTSSTDD</sequence>
<dbReference type="Pfam" id="PF12627">
    <property type="entry name" value="PolyA_pol_RNAbd"/>
    <property type="match status" value="1"/>
</dbReference>
<dbReference type="InterPro" id="IPR002646">
    <property type="entry name" value="PolA_pol_head_dom"/>
</dbReference>
<evidence type="ECO:0000259" key="10">
    <source>
        <dbReference type="Pfam" id="PF12627"/>
    </source>
</evidence>
<evidence type="ECO:0000256" key="5">
    <source>
        <dbReference type="ARBA" id="ARBA00022884"/>
    </source>
</evidence>
<name>A0A3B0YIY1_9ZZZZ</name>
<evidence type="ECO:0000256" key="2">
    <source>
        <dbReference type="ARBA" id="ARBA00022679"/>
    </source>
</evidence>
<keyword evidence="5" id="KW-0694">RNA-binding</keyword>
<dbReference type="GO" id="GO:0003723">
    <property type="term" value="F:RNA binding"/>
    <property type="evidence" value="ECO:0007669"/>
    <property type="project" value="UniProtKB-KW"/>
</dbReference>